<name>A0ABV8WUC6_9BACI</name>
<protein>
    <submittedName>
        <fullName evidence="1">Uncharacterized protein</fullName>
    </submittedName>
</protein>
<gene>
    <name evidence="1" type="ORF">ACFOY7_08225</name>
</gene>
<dbReference type="EMBL" id="JBHSDT010000004">
    <property type="protein sequence ID" value="MFC4403060.1"/>
    <property type="molecule type" value="Genomic_DNA"/>
</dbReference>
<evidence type="ECO:0000313" key="1">
    <source>
        <dbReference type="EMBL" id="MFC4403060.1"/>
    </source>
</evidence>
<comment type="caution">
    <text evidence="1">The sequence shown here is derived from an EMBL/GenBank/DDBJ whole genome shotgun (WGS) entry which is preliminary data.</text>
</comment>
<dbReference type="RefSeq" id="WP_390251245.1">
    <property type="nucleotide sequence ID" value="NZ_JBHSDT010000004.1"/>
</dbReference>
<reference evidence="2" key="1">
    <citation type="journal article" date="2019" name="Int. J. Syst. Evol. Microbiol.">
        <title>The Global Catalogue of Microorganisms (GCM) 10K type strain sequencing project: providing services to taxonomists for standard genome sequencing and annotation.</title>
        <authorList>
            <consortium name="The Broad Institute Genomics Platform"/>
            <consortium name="The Broad Institute Genome Sequencing Center for Infectious Disease"/>
            <person name="Wu L."/>
            <person name="Ma J."/>
        </authorList>
    </citation>
    <scope>NUCLEOTIDE SEQUENCE [LARGE SCALE GENOMIC DNA]</scope>
    <source>
        <strain evidence="2">CCUG 37865</strain>
    </source>
</reference>
<accession>A0ABV8WUC6</accession>
<keyword evidence="2" id="KW-1185">Reference proteome</keyword>
<evidence type="ECO:0000313" key="2">
    <source>
        <dbReference type="Proteomes" id="UP001595882"/>
    </source>
</evidence>
<dbReference type="Proteomes" id="UP001595882">
    <property type="component" value="Unassembled WGS sequence"/>
</dbReference>
<sequence length="146" mass="15757">MVIVGLMFSSIPVFATQSPESPELPESITKDGKVFTLDKSYGGGPGTATPDKTLDNSMNLLSSYRVTGSDVALYIDYSHGHGGDHYAHGFVEATAPRFTARAEVWENGRLNTAGTNNLNRGNIAYGTSHLAVGVSSAHYPRIFYNW</sequence>
<organism evidence="1 2">
    <name type="scientific">Gracilibacillus xinjiangensis</name>
    <dbReference type="NCBI Taxonomy" id="1193282"/>
    <lineage>
        <taxon>Bacteria</taxon>
        <taxon>Bacillati</taxon>
        <taxon>Bacillota</taxon>
        <taxon>Bacilli</taxon>
        <taxon>Bacillales</taxon>
        <taxon>Bacillaceae</taxon>
        <taxon>Gracilibacillus</taxon>
    </lineage>
</organism>
<proteinExistence type="predicted"/>